<keyword evidence="3 6" id="KW-0378">Hydrolase</keyword>
<sequence length="374" mass="41783">MTQIEPFTIDIAQSELDELTARLEHTRWPDELPGVGWSYGTALGYVRDLAGHWRDGFDWRAQEARLNELPQFTTRIDGQTIHFVHVRSPEPDALPLILTHGWPSTFADFAAMVGPLTNPRAHGGDPADAFDVVIPSVPGFAFSGPTTETGWDCQRVAAAWAELMRRLGYDRYGVQGSDFGALVTPRLARSQPDRVVGMHLNAVPTMPQVDPSEMDDLSAEEREYFAGMDQWEEVSGYAVVQSTRPQTLAYALSDSPVGQLAWYGDWYAAHGTKVGDLSPDRILTNVSLFWFTRTGGSAIRLYKESAAAWAEQPERSEVPTGLTFFKGENGVRRFAEREYRVTHWTHHDAGGHFAALEVPELLAGDIRTFFREVR</sequence>
<evidence type="ECO:0000256" key="2">
    <source>
        <dbReference type="ARBA" id="ARBA00022797"/>
    </source>
</evidence>
<dbReference type="Proteomes" id="UP000000844">
    <property type="component" value="Chromosome"/>
</dbReference>
<dbReference type="KEGG" id="sna:Snas_1120"/>
<dbReference type="EMBL" id="CP001778">
    <property type="protein sequence ID" value="ADD40830.1"/>
    <property type="molecule type" value="Genomic_DNA"/>
</dbReference>
<feature type="domain" description="Epoxide hydrolase N-terminal" evidence="5">
    <location>
        <begin position="4"/>
        <end position="109"/>
    </location>
</feature>
<dbReference type="InterPro" id="IPR029058">
    <property type="entry name" value="AB_hydrolase_fold"/>
</dbReference>
<feature type="active site" description="Proton donor" evidence="4">
    <location>
        <position position="302"/>
    </location>
</feature>
<dbReference type="Gene3D" id="3.40.50.1820">
    <property type="entry name" value="alpha/beta hydrolase"/>
    <property type="match status" value="1"/>
</dbReference>
<evidence type="ECO:0000313" key="7">
    <source>
        <dbReference type="Proteomes" id="UP000000844"/>
    </source>
</evidence>
<dbReference type="OrthoDB" id="5171248at2"/>
<reference evidence="6 7" key="1">
    <citation type="journal article" date="2009" name="Stand. Genomic Sci.">
        <title>Complete genome sequence of Stackebrandtia nassauensis type strain (LLR-40K-21).</title>
        <authorList>
            <person name="Munk C."/>
            <person name="Lapidus A."/>
            <person name="Copeland A."/>
            <person name="Jando M."/>
            <person name="Mayilraj S."/>
            <person name="Glavina Del Rio T."/>
            <person name="Nolan M."/>
            <person name="Chen F."/>
            <person name="Lucas S."/>
            <person name="Tice H."/>
            <person name="Cheng J.F."/>
            <person name="Han C."/>
            <person name="Detter J.C."/>
            <person name="Bruce D."/>
            <person name="Goodwin L."/>
            <person name="Chain P."/>
            <person name="Pitluck S."/>
            <person name="Goker M."/>
            <person name="Ovchinikova G."/>
            <person name="Pati A."/>
            <person name="Ivanova N."/>
            <person name="Mavromatis K."/>
            <person name="Chen A."/>
            <person name="Palaniappan K."/>
            <person name="Land M."/>
            <person name="Hauser L."/>
            <person name="Chang Y.J."/>
            <person name="Jeffries C.D."/>
            <person name="Bristow J."/>
            <person name="Eisen J.A."/>
            <person name="Markowitz V."/>
            <person name="Hugenholtz P."/>
            <person name="Kyrpides N.C."/>
            <person name="Klenk H.P."/>
        </authorList>
    </citation>
    <scope>NUCLEOTIDE SEQUENCE [LARGE SCALE GENOMIC DNA]</scope>
    <source>
        <strain evidence="7">DSM 44728 / CIP 108903 / NRRL B-16338 / NBRC 102104 / LLR-40K-21</strain>
    </source>
</reference>
<protein>
    <submittedName>
        <fullName evidence="6">Epoxide hydrolase domain protein</fullName>
    </submittedName>
</protein>
<dbReference type="GO" id="GO:0004301">
    <property type="term" value="F:epoxide hydrolase activity"/>
    <property type="evidence" value="ECO:0007669"/>
    <property type="project" value="TreeGrafter"/>
</dbReference>
<dbReference type="AlphaFoldDB" id="D3QB13"/>
<evidence type="ECO:0000256" key="1">
    <source>
        <dbReference type="ARBA" id="ARBA00010088"/>
    </source>
</evidence>
<keyword evidence="2" id="KW-0058">Aromatic hydrocarbons catabolism</keyword>
<evidence type="ECO:0000256" key="3">
    <source>
        <dbReference type="ARBA" id="ARBA00022801"/>
    </source>
</evidence>
<feature type="active site" description="Proton acceptor" evidence="4">
    <location>
        <position position="352"/>
    </location>
</feature>
<accession>D3QB13</accession>
<proteinExistence type="inferred from homology"/>
<dbReference type="RefSeq" id="WP_013016401.1">
    <property type="nucleotide sequence ID" value="NC_013947.1"/>
</dbReference>
<organism evidence="6 7">
    <name type="scientific">Stackebrandtia nassauensis (strain DSM 44728 / CIP 108903 / NRRL B-16338 / NBRC 102104 / LLR-40K-21)</name>
    <dbReference type="NCBI Taxonomy" id="446470"/>
    <lineage>
        <taxon>Bacteria</taxon>
        <taxon>Bacillati</taxon>
        <taxon>Actinomycetota</taxon>
        <taxon>Actinomycetes</taxon>
        <taxon>Glycomycetales</taxon>
        <taxon>Glycomycetaceae</taxon>
        <taxon>Stackebrandtia</taxon>
    </lineage>
</organism>
<dbReference type="SUPFAM" id="SSF53474">
    <property type="entry name" value="alpha/beta-Hydrolases"/>
    <property type="match status" value="1"/>
</dbReference>
<evidence type="ECO:0000259" key="5">
    <source>
        <dbReference type="Pfam" id="PF06441"/>
    </source>
</evidence>
<keyword evidence="7" id="KW-1185">Reference proteome</keyword>
<dbReference type="PIRSF" id="PIRSF001112">
    <property type="entry name" value="Epoxide_hydrolase"/>
    <property type="match status" value="1"/>
</dbReference>
<dbReference type="PANTHER" id="PTHR21661">
    <property type="entry name" value="EPOXIDE HYDROLASE 1-RELATED"/>
    <property type="match status" value="1"/>
</dbReference>
<evidence type="ECO:0000256" key="4">
    <source>
        <dbReference type="PIRSR" id="PIRSR001112-1"/>
    </source>
</evidence>
<dbReference type="eggNOG" id="COG0596">
    <property type="taxonomic scope" value="Bacteria"/>
</dbReference>
<dbReference type="PANTHER" id="PTHR21661:SF35">
    <property type="entry name" value="EPOXIDE HYDROLASE"/>
    <property type="match status" value="1"/>
</dbReference>
<dbReference type="InterPro" id="IPR010497">
    <property type="entry name" value="Epoxide_hydro_N"/>
</dbReference>
<evidence type="ECO:0000313" key="6">
    <source>
        <dbReference type="EMBL" id="ADD40830.1"/>
    </source>
</evidence>
<dbReference type="Pfam" id="PF06441">
    <property type="entry name" value="EHN"/>
    <property type="match status" value="1"/>
</dbReference>
<dbReference type="PRINTS" id="PR00412">
    <property type="entry name" value="EPOXHYDRLASE"/>
</dbReference>
<dbReference type="GO" id="GO:0097176">
    <property type="term" value="P:epoxide metabolic process"/>
    <property type="evidence" value="ECO:0007669"/>
    <property type="project" value="TreeGrafter"/>
</dbReference>
<dbReference type="InterPro" id="IPR016292">
    <property type="entry name" value="Epoxide_hydrolase"/>
</dbReference>
<feature type="active site" description="Nucleophile" evidence="4">
    <location>
        <position position="178"/>
    </location>
</feature>
<dbReference type="InterPro" id="IPR000639">
    <property type="entry name" value="Epox_hydrolase-like"/>
</dbReference>
<gene>
    <name evidence="6" type="ordered locus">Snas_1120</name>
</gene>
<comment type="similarity">
    <text evidence="1">Belongs to the peptidase S33 family.</text>
</comment>
<dbReference type="STRING" id="446470.Snas_1120"/>
<dbReference type="HOGENOM" id="CLU_019414_0_1_11"/>
<name>D3QB13_STANL</name>